<dbReference type="CDD" id="cd03354">
    <property type="entry name" value="LbH_SAT"/>
    <property type="match status" value="1"/>
</dbReference>
<evidence type="ECO:0000256" key="1">
    <source>
        <dbReference type="ARBA" id="ARBA00022605"/>
    </source>
</evidence>
<keyword evidence="2 4" id="KW-0808">Transferase</keyword>
<dbReference type="InterPro" id="IPR042122">
    <property type="entry name" value="Ser_AcTrfase_N_sf"/>
</dbReference>
<accession>A0A1C4FWP4</accession>
<keyword evidence="5" id="KW-1185">Reference proteome</keyword>
<dbReference type="GO" id="GO:0016746">
    <property type="term" value="F:acyltransferase activity"/>
    <property type="evidence" value="ECO:0007669"/>
    <property type="project" value="UniProtKB-KW"/>
</dbReference>
<dbReference type="AlphaFoldDB" id="A0A1C4FWP4"/>
<gene>
    <name evidence="4" type="ORF">GA0116948_11782</name>
</gene>
<proteinExistence type="predicted"/>
<dbReference type="GO" id="GO:0008652">
    <property type="term" value="P:amino acid biosynthetic process"/>
    <property type="evidence" value="ECO:0007669"/>
    <property type="project" value="UniProtKB-KW"/>
</dbReference>
<dbReference type="Gene3D" id="1.10.3130.10">
    <property type="entry name" value="serine acetyltransferase, domain 1"/>
    <property type="match status" value="1"/>
</dbReference>
<dbReference type="OrthoDB" id="9801456at2"/>
<dbReference type="RefSeq" id="WP_089715027.1">
    <property type="nucleotide sequence ID" value="NZ_FMAR01000017.1"/>
</dbReference>
<dbReference type="SUPFAM" id="SSF51161">
    <property type="entry name" value="Trimeric LpxA-like enzymes"/>
    <property type="match status" value="1"/>
</dbReference>
<dbReference type="EMBL" id="FMAR01000017">
    <property type="protein sequence ID" value="SCC60093.1"/>
    <property type="molecule type" value="Genomic_DNA"/>
</dbReference>
<evidence type="ECO:0000256" key="3">
    <source>
        <dbReference type="ARBA" id="ARBA00023315"/>
    </source>
</evidence>
<dbReference type="InterPro" id="IPR045304">
    <property type="entry name" value="LbH_SAT"/>
</dbReference>
<evidence type="ECO:0000256" key="2">
    <source>
        <dbReference type="ARBA" id="ARBA00022679"/>
    </source>
</evidence>
<dbReference type="InterPro" id="IPR011004">
    <property type="entry name" value="Trimer_LpxA-like_sf"/>
</dbReference>
<dbReference type="PANTHER" id="PTHR42811">
    <property type="entry name" value="SERINE ACETYLTRANSFERASE"/>
    <property type="match status" value="1"/>
</dbReference>
<evidence type="ECO:0000313" key="4">
    <source>
        <dbReference type="EMBL" id="SCC60093.1"/>
    </source>
</evidence>
<name>A0A1C4FWP4_9BACT</name>
<sequence length="267" mass="29238">MNDFLDELHQRHQSAAATAFPATPAVKDFTQNLVNWLFPEHTGRVFTAYDVLADYATLLERQLQHLLQPMQTSLPQPAAAVAQAFMDAVPQIYGDLNKDAEAILLGDPAATCLYEVIRAYPGFYAIAFYRIAHRLFQLKVPLLPRIITELAHAATGIDIHPAAVIGSYCCIDHGTGVVIGETTHIGTHVKIYQGVTLGALSIEKEMAQNKRHPTIEDHVVIYAGATILGGDTVIGHHSVIGGNVWLIKSVAPFTRIYYRADGTMVAR</sequence>
<reference evidence="4 5" key="1">
    <citation type="submission" date="2016-08" db="EMBL/GenBank/DDBJ databases">
        <authorList>
            <person name="Seilhamer J.J."/>
        </authorList>
    </citation>
    <scope>NUCLEOTIDE SEQUENCE [LARGE SCALE GENOMIC DNA]</scope>
    <source>
        <strain evidence="4 5">A37T2</strain>
    </source>
</reference>
<evidence type="ECO:0000313" key="5">
    <source>
        <dbReference type="Proteomes" id="UP000242818"/>
    </source>
</evidence>
<dbReference type="Gene3D" id="2.160.10.10">
    <property type="entry name" value="Hexapeptide repeat proteins"/>
    <property type="match status" value="1"/>
</dbReference>
<keyword evidence="1" id="KW-0028">Amino-acid biosynthesis</keyword>
<keyword evidence="3" id="KW-0012">Acyltransferase</keyword>
<dbReference type="Proteomes" id="UP000242818">
    <property type="component" value="Unassembled WGS sequence"/>
</dbReference>
<organism evidence="4 5">
    <name type="scientific">Chitinophaga costaii</name>
    <dbReference type="NCBI Taxonomy" id="1335309"/>
    <lineage>
        <taxon>Bacteria</taxon>
        <taxon>Pseudomonadati</taxon>
        <taxon>Bacteroidota</taxon>
        <taxon>Chitinophagia</taxon>
        <taxon>Chitinophagales</taxon>
        <taxon>Chitinophagaceae</taxon>
        <taxon>Chitinophaga</taxon>
    </lineage>
</organism>
<dbReference type="STRING" id="1335309.GA0116948_11782"/>
<protein>
    <submittedName>
        <fullName evidence="4">Serine O-acetyltransferase</fullName>
    </submittedName>
</protein>